<dbReference type="RefSeq" id="WP_368803695.1">
    <property type="nucleotide sequence ID" value="NZ_JAZHFV010000005.1"/>
</dbReference>
<evidence type="ECO:0000256" key="1">
    <source>
        <dbReference type="ARBA" id="ARBA00008791"/>
    </source>
</evidence>
<dbReference type="EMBL" id="JAZHFV010000005">
    <property type="protein sequence ID" value="MEX4008700.1"/>
    <property type="molecule type" value="Genomic_DNA"/>
</dbReference>
<dbReference type="PRINTS" id="PR01438">
    <property type="entry name" value="UNVRSLSTRESS"/>
</dbReference>
<evidence type="ECO:0000313" key="4">
    <source>
        <dbReference type="Proteomes" id="UP001559025"/>
    </source>
</evidence>
<dbReference type="SUPFAM" id="SSF52402">
    <property type="entry name" value="Adenine nucleotide alpha hydrolases-like"/>
    <property type="match status" value="2"/>
</dbReference>
<accession>A0ABV3WVL9</accession>
<proteinExistence type="inferred from homology"/>
<dbReference type="InterPro" id="IPR006016">
    <property type="entry name" value="UspA"/>
</dbReference>
<dbReference type="PANTHER" id="PTHR46268">
    <property type="entry name" value="STRESS RESPONSE PROTEIN NHAX"/>
    <property type="match status" value="1"/>
</dbReference>
<sequence length="275" mass="29881">MIKDILLPLPSYPKTASPNELRRAVDMARLLEAHLTGLVVETAVPMPVGFHPFSTELETQLKTRQSEVHTVAQAQLDAFEAEAERAGIARQGIIVKVSEGSSHPAMDYARMRDLTVVPAISDSQACIDLVQALVFESGRPVLLMPEGKQDTFSLDSVVVAWDASRASVRAIGDAMPLLRRAKDVRLVTVNKDKAMPDNATGPELAAHLARNDVKVTLEHVDRGNETVGKTLDKMAADADLLVMGAFGHSRIRDFFLGSATAHVLKNPLRPTLLSH</sequence>
<dbReference type="PANTHER" id="PTHR46268:SF15">
    <property type="entry name" value="UNIVERSAL STRESS PROTEIN HP_0031"/>
    <property type="match status" value="1"/>
</dbReference>
<comment type="caution">
    <text evidence="3">The sequence shown here is derived from an EMBL/GenBank/DDBJ whole genome shotgun (WGS) entry which is preliminary data.</text>
</comment>
<gene>
    <name evidence="3" type="ORF">V1479_15405</name>
</gene>
<feature type="domain" description="UspA" evidence="2">
    <location>
        <begin position="156"/>
        <end position="267"/>
    </location>
</feature>
<evidence type="ECO:0000313" key="3">
    <source>
        <dbReference type="EMBL" id="MEX4008700.1"/>
    </source>
</evidence>
<keyword evidence="4" id="KW-1185">Reference proteome</keyword>
<evidence type="ECO:0000259" key="2">
    <source>
        <dbReference type="Pfam" id="PF00582"/>
    </source>
</evidence>
<organism evidence="3 4">
    <name type="scientific">Neoaquamicrobium sediminum</name>
    <dbReference type="NCBI Taxonomy" id="1849104"/>
    <lineage>
        <taxon>Bacteria</taxon>
        <taxon>Pseudomonadati</taxon>
        <taxon>Pseudomonadota</taxon>
        <taxon>Alphaproteobacteria</taxon>
        <taxon>Hyphomicrobiales</taxon>
        <taxon>Phyllobacteriaceae</taxon>
        <taxon>Neoaquamicrobium</taxon>
    </lineage>
</organism>
<dbReference type="Pfam" id="PF00582">
    <property type="entry name" value="Usp"/>
    <property type="match status" value="1"/>
</dbReference>
<name>A0ABV3WVL9_9HYPH</name>
<dbReference type="InterPro" id="IPR006015">
    <property type="entry name" value="Universal_stress_UspA"/>
</dbReference>
<dbReference type="CDD" id="cd00293">
    <property type="entry name" value="USP-like"/>
    <property type="match status" value="1"/>
</dbReference>
<protein>
    <submittedName>
        <fullName evidence="3">Universal stress protein</fullName>
    </submittedName>
</protein>
<dbReference type="Proteomes" id="UP001559025">
    <property type="component" value="Unassembled WGS sequence"/>
</dbReference>
<dbReference type="Gene3D" id="3.40.50.12370">
    <property type="match status" value="1"/>
</dbReference>
<comment type="similarity">
    <text evidence="1">Belongs to the universal stress protein A family.</text>
</comment>
<reference evidence="3 4" key="1">
    <citation type="submission" date="2024-01" db="EMBL/GenBank/DDBJ databases">
        <title>New evidence supports the origin of RcGTA from prophage.</title>
        <authorList>
            <person name="Xu Y."/>
            <person name="Liu B."/>
            <person name="Chen F."/>
        </authorList>
    </citation>
    <scope>NUCLEOTIDE SEQUENCE [LARGE SCALE GENOMIC DNA]</scope>
    <source>
        <strain evidence="3 4">CBW1107-2</strain>
    </source>
</reference>